<keyword evidence="5 6" id="KW-0472">Membrane</keyword>
<feature type="non-terminal residue" evidence="7">
    <location>
        <position position="240"/>
    </location>
</feature>
<proteinExistence type="inferred from homology"/>
<name>A0A382SI86_9ZZZZ</name>
<evidence type="ECO:0000313" key="7">
    <source>
        <dbReference type="EMBL" id="SVD09670.1"/>
    </source>
</evidence>
<dbReference type="AlphaFoldDB" id="A0A382SI86"/>
<protein>
    <recommendedName>
        <fullName evidence="8">Sodium transporter</fullName>
    </recommendedName>
</protein>
<evidence type="ECO:0000256" key="3">
    <source>
        <dbReference type="ARBA" id="ARBA00022692"/>
    </source>
</evidence>
<dbReference type="InterPro" id="IPR001734">
    <property type="entry name" value="Na/solute_symporter"/>
</dbReference>
<evidence type="ECO:0000256" key="1">
    <source>
        <dbReference type="ARBA" id="ARBA00004141"/>
    </source>
</evidence>
<dbReference type="PANTHER" id="PTHR11819:SF195">
    <property type="entry name" value="SODIUM_GLUCOSE COTRANSPORTER 4"/>
    <property type="match status" value="1"/>
</dbReference>
<dbReference type="EMBL" id="UINC01129347">
    <property type="protein sequence ID" value="SVD09670.1"/>
    <property type="molecule type" value="Genomic_DNA"/>
</dbReference>
<evidence type="ECO:0000256" key="4">
    <source>
        <dbReference type="ARBA" id="ARBA00022989"/>
    </source>
</evidence>
<organism evidence="7">
    <name type="scientific">marine metagenome</name>
    <dbReference type="NCBI Taxonomy" id="408172"/>
    <lineage>
        <taxon>unclassified sequences</taxon>
        <taxon>metagenomes</taxon>
        <taxon>ecological metagenomes</taxon>
    </lineage>
</organism>
<dbReference type="Gene3D" id="1.20.1730.10">
    <property type="entry name" value="Sodium/glucose cotransporter"/>
    <property type="match status" value="1"/>
</dbReference>
<dbReference type="PROSITE" id="PS50283">
    <property type="entry name" value="NA_SOLUT_SYMP_3"/>
    <property type="match status" value="1"/>
</dbReference>
<comment type="similarity">
    <text evidence="2">Belongs to the sodium:solute symporter (SSF) (TC 2.A.21) family.</text>
</comment>
<sequence length="240" mass="26421">MKFTTLDILIVVIYCIGIISIATWVSRDKKGHKKTSEDYFLAGRSLSWWAIGASLIAANISAEQIIAMSGDGYVIGLAIATYEWTAAIALIVMAKYFLPIFLKEKIYTMPQFLEKRFDSRVKVVLALFWLAVYVFVNLTSILYLGATALNALAEVEMLIGMIFLASLSVAYSLYGGLKAVALTDIIQVVLLVFGGLAVSYIALNEISGGDGVISGFVILWDSIPEKFDMIFEPGHPFYDK</sequence>
<reference evidence="7" key="1">
    <citation type="submission" date="2018-05" db="EMBL/GenBank/DDBJ databases">
        <authorList>
            <person name="Lanie J.A."/>
            <person name="Ng W.-L."/>
            <person name="Kazmierczak K.M."/>
            <person name="Andrzejewski T.M."/>
            <person name="Davidsen T.M."/>
            <person name="Wayne K.J."/>
            <person name="Tettelin H."/>
            <person name="Glass J.I."/>
            <person name="Rusch D."/>
            <person name="Podicherti R."/>
            <person name="Tsui H.-C.T."/>
            <person name="Winkler M.E."/>
        </authorList>
    </citation>
    <scope>NUCLEOTIDE SEQUENCE</scope>
</reference>
<feature type="transmembrane region" description="Helical" evidence="6">
    <location>
        <begin position="181"/>
        <end position="203"/>
    </location>
</feature>
<gene>
    <name evidence="7" type="ORF">METZ01_LOCUS362524</name>
</gene>
<dbReference type="GO" id="GO:0005886">
    <property type="term" value="C:plasma membrane"/>
    <property type="evidence" value="ECO:0007669"/>
    <property type="project" value="TreeGrafter"/>
</dbReference>
<accession>A0A382SI86</accession>
<feature type="transmembrane region" description="Helical" evidence="6">
    <location>
        <begin position="73"/>
        <end position="102"/>
    </location>
</feature>
<dbReference type="Pfam" id="PF00474">
    <property type="entry name" value="SSF"/>
    <property type="match status" value="1"/>
</dbReference>
<feature type="transmembrane region" description="Helical" evidence="6">
    <location>
        <begin position="46"/>
        <end position="67"/>
    </location>
</feature>
<feature type="transmembrane region" description="Helical" evidence="6">
    <location>
        <begin position="157"/>
        <end position="174"/>
    </location>
</feature>
<evidence type="ECO:0008006" key="8">
    <source>
        <dbReference type="Google" id="ProtNLM"/>
    </source>
</evidence>
<evidence type="ECO:0000256" key="6">
    <source>
        <dbReference type="SAM" id="Phobius"/>
    </source>
</evidence>
<dbReference type="PANTHER" id="PTHR11819">
    <property type="entry name" value="SOLUTE CARRIER FAMILY 5"/>
    <property type="match status" value="1"/>
</dbReference>
<evidence type="ECO:0000256" key="2">
    <source>
        <dbReference type="ARBA" id="ARBA00006434"/>
    </source>
</evidence>
<comment type="subcellular location">
    <subcellularLocation>
        <location evidence="1">Membrane</location>
        <topology evidence="1">Multi-pass membrane protein</topology>
    </subcellularLocation>
</comment>
<keyword evidence="4 6" id="KW-1133">Transmembrane helix</keyword>
<feature type="transmembrane region" description="Helical" evidence="6">
    <location>
        <begin position="6"/>
        <end position="25"/>
    </location>
</feature>
<keyword evidence="3 6" id="KW-0812">Transmembrane</keyword>
<dbReference type="GO" id="GO:0005412">
    <property type="term" value="F:D-glucose:sodium symporter activity"/>
    <property type="evidence" value="ECO:0007669"/>
    <property type="project" value="TreeGrafter"/>
</dbReference>
<dbReference type="InterPro" id="IPR038377">
    <property type="entry name" value="Na/Glc_symporter_sf"/>
</dbReference>
<feature type="transmembrane region" description="Helical" evidence="6">
    <location>
        <begin position="123"/>
        <end position="145"/>
    </location>
</feature>
<evidence type="ECO:0000256" key="5">
    <source>
        <dbReference type="ARBA" id="ARBA00023136"/>
    </source>
</evidence>